<keyword evidence="1" id="KW-1133">Transmembrane helix</keyword>
<feature type="transmembrane region" description="Helical" evidence="1">
    <location>
        <begin position="124"/>
        <end position="146"/>
    </location>
</feature>
<reference evidence="2" key="1">
    <citation type="submission" date="2020-11" db="EMBL/GenBank/DDBJ databases">
        <authorList>
            <consortium name="DOE Joint Genome Institute"/>
            <person name="Ahrendt S."/>
            <person name="Riley R."/>
            <person name="Andreopoulos W."/>
            <person name="Labutti K."/>
            <person name="Pangilinan J."/>
            <person name="Ruiz-Duenas F.J."/>
            <person name="Barrasa J.M."/>
            <person name="Sanchez-Garcia M."/>
            <person name="Camarero S."/>
            <person name="Miyauchi S."/>
            <person name="Serrano A."/>
            <person name="Linde D."/>
            <person name="Babiker R."/>
            <person name="Drula E."/>
            <person name="Ayuso-Fernandez I."/>
            <person name="Pacheco R."/>
            <person name="Padilla G."/>
            <person name="Ferreira P."/>
            <person name="Barriuso J."/>
            <person name="Kellner H."/>
            <person name="Castanera R."/>
            <person name="Alfaro M."/>
            <person name="Ramirez L."/>
            <person name="Pisabarro A.G."/>
            <person name="Kuo A."/>
            <person name="Tritt A."/>
            <person name="Lipzen A."/>
            <person name="He G."/>
            <person name="Yan M."/>
            <person name="Ng V."/>
            <person name="Cullen D."/>
            <person name="Martin F."/>
            <person name="Rosso M.-N."/>
            <person name="Henrissat B."/>
            <person name="Hibbett D."/>
            <person name="Martinez A.T."/>
            <person name="Grigoriev I.V."/>
        </authorList>
    </citation>
    <scope>NUCLEOTIDE SEQUENCE</scope>
    <source>
        <strain evidence="2">CBS 247.69</strain>
    </source>
</reference>
<feature type="transmembrane region" description="Helical" evidence="1">
    <location>
        <begin position="190"/>
        <end position="217"/>
    </location>
</feature>
<evidence type="ECO:0000313" key="2">
    <source>
        <dbReference type="EMBL" id="KAF9458043.1"/>
    </source>
</evidence>
<feature type="transmembrane region" description="Helical" evidence="1">
    <location>
        <begin position="38"/>
        <end position="61"/>
    </location>
</feature>
<evidence type="ECO:0000313" key="3">
    <source>
        <dbReference type="Proteomes" id="UP000807353"/>
    </source>
</evidence>
<feature type="transmembrane region" description="Helical" evidence="1">
    <location>
        <begin position="280"/>
        <end position="298"/>
    </location>
</feature>
<feature type="transmembrane region" description="Helical" evidence="1">
    <location>
        <begin position="158"/>
        <end position="178"/>
    </location>
</feature>
<sequence length="343" mass="39126">MFLHLFPLDPYTLSQPSQSRESALLSRMGNTMVDTLEVTISFTLFYGFFILLFFQSTMTFLQRGLTKWNQRLMFSATLFSFVLATIVEAMLIMQLSIFVHVIFFSSEDIPLANRRLLGNARLNLSLILDFWASTLQIIVSDGVVVWRAFILLQHRKKITMLPILLLLGSTVMYLIYLIHSSISLDVSTSISIFVAATGLSLGTNIISTSLISYVYWIHRKDMKVFLHRRKRRQSQGEWVLAILIESGVVFCLFQAIFLAIEFFQVHTLQDLCLQQLFTTLFRGYVAIYPTLVIVLVNSRQTFDQVYLMETLPPNTMGPSDAAISQPMLFAPPSDMSVKHSSSR</sequence>
<organism evidence="2 3">
    <name type="scientific">Collybia nuda</name>
    <dbReference type="NCBI Taxonomy" id="64659"/>
    <lineage>
        <taxon>Eukaryota</taxon>
        <taxon>Fungi</taxon>
        <taxon>Dikarya</taxon>
        <taxon>Basidiomycota</taxon>
        <taxon>Agaricomycotina</taxon>
        <taxon>Agaricomycetes</taxon>
        <taxon>Agaricomycetidae</taxon>
        <taxon>Agaricales</taxon>
        <taxon>Tricholomatineae</taxon>
        <taxon>Clitocybaceae</taxon>
        <taxon>Collybia</taxon>
    </lineage>
</organism>
<feature type="transmembrane region" description="Helical" evidence="1">
    <location>
        <begin position="73"/>
        <end position="104"/>
    </location>
</feature>
<proteinExistence type="predicted"/>
<protein>
    <submittedName>
        <fullName evidence="2">Uncharacterized protein</fullName>
    </submittedName>
</protein>
<dbReference type="AlphaFoldDB" id="A0A9P5XUW9"/>
<accession>A0A9P5XUW9</accession>
<keyword evidence="1" id="KW-0472">Membrane</keyword>
<comment type="caution">
    <text evidence="2">The sequence shown here is derived from an EMBL/GenBank/DDBJ whole genome shotgun (WGS) entry which is preliminary data.</text>
</comment>
<evidence type="ECO:0000256" key="1">
    <source>
        <dbReference type="SAM" id="Phobius"/>
    </source>
</evidence>
<name>A0A9P5XUW9_9AGAR</name>
<gene>
    <name evidence="2" type="ORF">BDZ94DRAFT_1301486</name>
</gene>
<dbReference type="OrthoDB" id="3259206at2759"/>
<keyword evidence="3" id="KW-1185">Reference proteome</keyword>
<keyword evidence="1" id="KW-0812">Transmembrane</keyword>
<dbReference type="EMBL" id="MU150351">
    <property type="protein sequence ID" value="KAF9458043.1"/>
    <property type="molecule type" value="Genomic_DNA"/>
</dbReference>
<dbReference type="Proteomes" id="UP000807353">
    <property type="component" value="Unassembled WGS sequence"/>
</dbReference>
<feature type="transmembrane region" description="Helical" evidence="1">
    <location>
        <begin position="238"/>
        <end position="260"/>
    </location>
</feature>